<dbReference type="EMBL" id="WOET01000002">
    <property type="protein sequence ID" value="MUM71078.1"/>
    <property type="molecule type" value="Genomic_DNA"/>
</dbReference>
<dbReference type="Pfam" id="PF19924">
    <property type="entry name" value="DUF6387"/>
    <property type="match status" value="1"/>
</dbReference>
<dbReference type="EMBL" id="LRKC01000163">
    <property type="protein sequence ID" value="OKV05976.1"/>
    <property type="molecule type" value="Genomic_DNA"/>
</dbReference>
<evidence type="ECO:0000313" key="3">
    <source>
        <dbReference type="EMBL" id="OKV05976.1"/>
    </source>
</evidence>
<name>A0A1C7CTI6_ECOLX</name>
<gene>
    <name evidence="3" type="ORF">AWP47_24795</name>
    <name evidence="4" type="ORF">D3C88_26660</name>
    <name evidence="1" type="ORF">ExPECSC038_00787</name>
    <name evidence="2" type="ORF">GNZ05_02730</name>
</gene>
<dbReference type="Proteomes" id="UP000300926">
    <property type="component" value="Unassembled WGS sequence"/>
</dbReference>
<reference evidence="1 7" key="3">
    <citation type="submission" date="2018-04" db="EMBL/GenBank/DDBJ databases">
        <title>Large scale genomics of bovine and human commensal E. coli to reveal the emerging process of EHEC.</title>
        <authorList>
            <person name="Arimizu Y."/>
            <person name="Ogura Y."/>
        </authorList>
    </citation>
    <scope>NUCLEOTIDE SEQUENCE [LARGE SCALE GENOMIC DNA]</scope>
    <source>
        <strain evidence="1 7">ECSC038</strain>
    </source>
</reference>
<dbReference type="EMBL" id="QXHA01001659">
    <property type="protein sequence ID" value="RIB38912.1"/>
    <property type="molecule type" value="Genomic_DNA"/>
</dbReference>
<reference evidence="2 8" key="4">
    <citation type="submission" date="2019-11" db="EMBL/GenBank/DDBJ databases">
        <title>Whole genome sequence analysis of environmental Escherichia coli from the feces of straw-necked ibis (Threskiornis spinicollis) nesting on inland wetlands.</title>
        <authorList>
            <person name="Wyrsch E.R."/>
            <person name="Roy Chowdhury P."/>
            <person name="Wallis L."/>
            <person name="Cummins M.L."/>
            <person name="Zingali T."/>
            <person name="Brandis K.J."/>
            <person name="Djordjevic S.P."/>
        </authorList>
    </citation>
    <scope>NUCLEOTIDE SEQUENCE [LARGE SCALE GENOMIC DNA]</scope>
    <source>
        <strain evidence="2 8">IBS12</strain>
    </source>
</reference>
<dbReference type="EMBL" id="BFIH01000023">
    <property type="protein sequence ID" value="GCO16015.1"/>
    <property type="molecule type" value="Genomic_DNA"/>
</dbReference>
<evidence type="ECO:0000313" key="4">
    <source>
        <dbReference type="EMBL" id="RIB38912.1"/>
    </source>
</evidence>
<dbReference type="AlphaFoldDB" id="A0A1C7CTI6"/>
<dbReference type="Proteomes" id="UP000284508">
    <property type="component" value="Unassembled WGS sequence"/>
</dbReference>
<organism evidence="4 6">
    <name type="scientific">Escherichia coli</name>
    <dbReference type="NCBI Taxonomy" id="562"/>
    <lineage>
        <taxon>Bacteria</taxon>
        <taxon>Pseudomonadati</taxon>
        <taxon>Pseudomonadota</taxon>
        <taxon>Gammaproteobacteria</taxon>
        <taxon>Enterobacterales</taxon>
        <taxon>Enterobacteriaceae</taxon>
        <taxon>Escherichia</taxon>
    </lineage>
</organism>
<dbReference type="InterPro" id="IPR045664">
    <property type="entry name" value="DUF6387"/>
</dbReference>
<evidence type="ECO:0000313" key="1">
    <source>
        <dbReference type="EMBL" id="GCO16015.1"/>
    </source>
</evidence>
<protein>
    <submittedName>
        <fullName evidence="4">Uncharacterized protein</fullName>
    </submittedName>
</protein>
<evidence type="ECO:0000313" key="8">
    <source>
        <dbReference type="Proteomes" id="UP000490727"/>
    </source>
</evidence>
<accession>A0A1C7CTI6</accession>
<evidence type="ECO:0000313" key="6">
    <source>
        <dbReference type="Proteomes" id="UP000284508"/>
    </source>
</evidence>
<comment type="caution">
    <text evidence="4">The sequence shown here is derived from an EMBL/GenBank/DDBJ whole genome shotgun (WGS) entry which is preliminary data.</text>
</comment>
<proteinExistence type="predicted"/>
<reference evidence="4 6" key="2">
    <citation type="journal article" date="2018" name="BMC Microbiol.">
        <title>Genome sequencing of strains of the most prevalent clonal group of O1:K1:H7 Escherichia coli that causes neonatal meningitis in France.</title>
        <authorList>
            <person name="Geslain G."/>
            <person name="Birgy A."/>
            <person name="Adiba S."/>
            <person name="Magnan M."/>
            <person name="Courroux C."/>
            <person name="Levy C."/>
            <person name="Cohen R."/>
            <person name="Bidet P."/>
            <person name="Bonacorsi S."/>
        </authorList>
    </citation>
    <scope>NUCLEOTIDE SEQUENCE [LARGE SCALE GENOMIC DNA]</scope>
    <source>
        <strain evidence="4 6">S308</strain>
    </source>
</reference>
<evidence type="ECO:0000313" key="5">
    <source>
        <dbReference type="Proteomes" id="UP000185794"/>
    </source>
</evidence>
<evidence type="ECO:0000313" key="7">
    <source>
        <dbReference type="Proteomes" id="UP000300926"/>
    </source>
</evidence>
<dbReference type="Proteomes" id="UP000490727">
    <property type="component" value="Unassembled WGS sequence"/>
</dbReference>
<reference evidence="3 5" key="1">
    <citation type="journal article" date="2017" name="Front. Cell. Infect. Microbiol.">
        <title>Chaperone-usher pili loci of human colonization factor-negative enterotoxigenic Escherichia coli.</title>
        <authorList>
            <person name="Del Canto F."/>
            <person name="Vidal R."/>
            <person name="Stine O.C."/>
            <person name="Pop M."/>
        </authorList>
    </citation>
    <scope>NUCLEOTIDE SEQUENCE [LARGE SCALE GENOMIC DNA]</scope>
    <source>
        <strain evidence="3 5">700324</strain>
    </source>
</reference>
<evidence type="ECO:0000313" key="2">
    <source>
        <dbReference type="EMBL" id="MUM71078.1"/>
    </source>
</evidence>
<sequence>MTKKVNSKKDLPKSFDLGKYDCLENLSDKDLFRQLYWRQDDLTMKHSEMPEYGFMFGAEYPLHNNYGDPFGELKEDDWFCDKQKEYDHKVQPKLIELSYDDGIKPVTRFDISMINKLTAERGYWKDKPIIIDNEMVGSLISEDNGMFWAVMREPVNLLSDTLDNMLVSVDLLHNRDDELIEAFTKLLPKWRSELSIVEPDKPIAGSWESIRRKIIDYKIIPLIDLLSWELSTDRKISLGVLAVSLYPDGEKDTFAIAQTVKPFLEKIMRSDSLEKIRKMLSNEN</sequence>
<dbReference type="RefSeq" id="WP_000163378.1">
    <property type="nucleotide sequence ID" value="NZ_BDRW01000014.1"/>
</dbReference>
<dbReference type="Proteomes" id="UP000185794">
    <property type="component" value="Unassembled WGS sequence"/>
</dbReference>